<name>A0A1J5QYP5_9ZZZZ</name>
<sequence>MALMGSNATAQLLDVDRSTAEDIIRSGLAGPAYALGDRLAAESSNVERLAQIQYLSPDDPSLPPALVVKVKPAEEDKNGTPDRTWMGWHAQLTPTERADGVRGWWPVRDVEAWIGELLVVTLGGFVVETWRIKGIETFGGRLHRFEVSTPATNDTAAARYIGQRMAPVRGGVTLRLPLA</sequence>
<accession>A0A1J5QYP5</accession>
<reference evidence="1" key="1">
    <citation type="submission" date="2016-10" db="EMBL/GenBank/DDBJ databases">
        <title>Sequence of Gallionella enrichment culture.</title>
        <authorList>
            <person name="Poehlein A."/>
            <person name="Muehling M."/>
            <person name="Daniel R."/>
        </authorList>
    </citation>
    <scope>NUCLEOTIDE SEQUENCE</scope>
</reference>
<dbReference type="EMBL" id="MLJW01000374">
    <property type="protein sequence ID" value="OIQ88386.1"/>
    <property type="molecule type" value="Genomic_DNA"/>
</dbReference>
<gene>
    <name evidence="1" type="ORF">GALL_297390</name>
</gene>
<comment type="caution">
    <text evidence="1">The sequence shown here is derived from an EMBL/GenBank/DDBJ whole genome shotgun (WGS) entry which is preliminary data.</text>
</comment>
<organism evidence="1">
    <name type="scientific">mine drainage metagenome</name>
    <dbReference type="NCBI Taxonomy" id="410659"/>
    <lineage>
        <taxon>unclassified sequences</taxon>
        <taxon>metagenomes</taxon>
        <taxon>ecological metagenomes</taxon>
    </lineage>
</organism>
<protein>
    <submittedName>
        <fullName evidence="1">Uncharacterized protein</fullName>
    </submittedName>
</protein>
<proteinExistence type="predicted"/>
<evidence type="ECO:0000313" key="1">
    <source>
        <dbReference type="EMBL" id="OIQ88386.1"/>
    </source>
</evidence>
<dbReference type="AlphaFoldDB" id="A0A1J5QYP5"/>